<dbReference type="AlphaFoldDB" id="A0A098B964"/>
<accession>A0A098B964</accession>
<gene>
    <name evidence="1" type="ORF">DPCES_5029</name>
</gene>
<evidence type="ECO:0000313" key="1">
    <source>
        <dbReference type="EMBL" id="CDX04915.1"/>
    </source>
</evidence>
<organism evidence="1">
    <name type="scientific">Desulfitobacterium hafniense</name>
    <name type="common">Desulfitobacterium frappieri</name>
    <dbReference type="NCBI Taxonomy" id="49338"/>
    <lineage>
        <taxon>Bacteria</taxon>
        <taxon>Bacillati</taxon>
        <taxon>Bacillota</taxon>
        <taxon>Clostridia</taxon>
        <taxon>Eubacteriales</taxon>
        <taxon>Desulfitobacteriaceae</taxon>
        <taxon>Desulfitobacterium</taxon>
    </lineage>
</organism>
<reference evidence="1" key="1">
    <citation type="submission" date="2014-07" db="EMBL/GenBank/DDBJ databases">
        <authorList>
            <person name="Hornung V.Bastian."/>
        </authorList>
    </citation>
    <scope>NUCLEOTIDE SEQUENCE</scope>
    <source>
        <strain evidence="1">PCE-S</strain>
    </source>
</reference>
<dbReference type="EMBL" id="LK996017">
    <property type="protein sequence ID" value="CDX04915.1"/>
    <property type="molecule type" value="Genomic_DNA"/>
</dbReference>
<dbReference type="PATRIC" id="fig|49338.4.peg.5411"/>
<name>A0A098B964_DESHA</name>
<proteinExistence type="predicted"/>
<protein>
    <submittedName>
        <fullName evidence="1">Uncharacterized protein</fullName>
    </submittedName>
</protein>
<sequence length="121" mass="14343">MHPDNETCVQRARFFFYFYEKTWEPGETPPLAEILKAKHISPQAVRNLKDFLACRLERIAAMLELLTEAHNDWAMTGKKEYILLETETYDFNEALKLLENHGFTDKEFVLKVEYTRKWGVL</sequence>
<dbReference type="RefSeq" id="WP_018212170.1">
    <property type="nucleotide sequence ID" value="NZ_LK996017.1"/>
</dbReference>